<dbReference type="STRING" id="1159556.A0A063BWM1"/>
<evidence type="ECO:0000313" key="8">
    <source>
        <dbReference type="Proteomes" id="UP000027002"/>
    </source>
</evidence>
<accession>A0A063BWM1</accession>
<name>A0A063BWM1_USTVR</name>
<reference evidence="9" key="2">
    <citation type="journal article" date="2016" name="Genome Announc.">
        <title>Genome sequence of Ustilaginoidea virens IPU010, a rice pathogenic fungus causing false smut.</title>
        <authorList>
            <person name="Kumagai T."/>
            <person name="Ishii T."/>
            <person name="Terai G."/>
            <person name="Umemura M."/>
            <person name="Machida M."/>
            <person name="Asai K."/>
        </authorList>
    </citation>
    <scope>NUCLEOTIDE SEQUENCE [LARGE SCALE GENOMIC DNA]</scope>
    <source>
        <strain evidence="9">IPU010</strain>
    </source>
</reference>
<feature type="repeat" description="WD" evidence="4">
    <location>
        <begin position="413"/>
        <end position="448"/>
    </location>
</feature>
<dbReference type="InterPro" id="IPR020472">
    <property type="entry name" value="WD40_PAC1"/>
</dbReference>
<evidence type="ECO:0000313" key="7">
    <source>
        <dbReference type="EMBL" id="QUC18717.1"/>
    </source>
</evidence>
<dbReference type="PANTHER" id="PTHR14091:SF0">
    <property type="entry name" value="PERIODIC TRYPTOPHAN PROTEIN 1 HOMOLOG"/>
    <property type="match status" value="1"/>
</dbReference>
<dbReference type="GeneID" id="66063736"/>
<dbReference type="InterPro" id="IPR001680">
    <property type="entry name" value="WD40_rpt"/>
</dbReference>
<evidence type="ECO:0000313" key="9">
    <source>
        <dbReference type="Proteomes" id="UP000054053"/>
    </source>
</evidence>
<dbReference type="Proteomes" id="UP000027002">
    <property type="component" value="Chromosome 2"/>
</dbReference>
<reference evidence="6" key="1">
    <citation type="journal article" date="2016" name="Genome Announc.">
        <title>Genome Sequence of Ustilaginoidea virens IPU010, a Rice Pathogenic Fungus Causing False Smut.</title>
        <authorList>
            <person name="Kumagai T."/>
            <person name="Ishii T."/>
            <person name="Terai G."/>
            <person name="Umemura M."/>
            <person name="Machida M."/>
            <person name="Asai K."/>
        </authorList>
    </citation>
    <scope>NUCLEOTIDE SEQUENCE [LARGE SCALE GENOMIC DNA]</scope>
    <source>
        <strain evidence="6">IPU010</strain>
    </source>
</reference>
<dbReference type="InterPro" id="IPR019775">
    <property type="entry name" value="WD40_repeat_CS"/>
</dbReference>
<dbReference type="OrthoDB" id="270624at2759"/>
<keyword evidence="2 4" id="KW-0853">WD repeat</keyword>
<evidence type="ECO:0000256" key="5">
    <source>
        <dbReference type="SAM" id="MobiDB-lite"/>
    </source>
</evidence>
<keyword evidence="8" id="KW-1185">Reference proteome</keyword>
<evidence type="ECO:0000256" key="4">
    <source>
        <dbReference type="PROSITE-ProRule" id="PRU00221"/>
    </source>
</evidence>
<dbReference type="PANTHER" id="PTHR14091">
    <property type="entry name" value="PERIODIC TRYPTOPHAN PROTEIN 1"/>
    <property type="match status" value="1"/>
</dbReference>
<feature type="compositionally biased region" description="Acidic residues" evidence="5">
    <location>
        <begin position="523"/>
        <end position="551"/>
    </location>
</feature>
<dbReference type="EMBL" id="CP072754">
    <property type="protein sequence ID" value="QUC18717.1"/>
    <property type="molecule type" value="Genomic_DNA"/>
</dbReference>
<organism evidence="6 9">
    <name type="scientific">Ustilaginoidea virens</name>
    <name type="common">Rice false smut fungus</name>
    <name type="synonym">Villosiclava virens</name>
    <dbReference type="NCBI Taxonomy" id="1159556"/>
    <lineage>
        <taxon>Eukaryota</taxon>
        <taxon>Fungi</taxon>
        <taxon>Dikarya</taxon>
        <taxon>Ascomycota</taxon>
        <taxon>Pezizomycotina</taxon>
        <taxon>Sordariomycetes</taxon>
        <taxon>Hypocreomycetidae</taxon>
        <taxon>Hypocreales</taxon>
        <taxon>Clavicipitaceae</taxon>
        <taxon>Ustilaginoidea</taxon>
    </lineage>
</organism>
<dbReference type="PROSITE" id="PS50294">
    <property type="entry name" value="WD_REPEATS_REGION"/>
    <property type="match status" value="2"/>
</dbReference>
<protein>
    <submittedName>
        <fullName evidence="6">Uncharacterized protein</fullName>
    </submittedName>
</protein>
<sequence>MSMITAAQWVPRGFAAPFPQKYTLDESEFERIAELAKLQLDDAEDDLEAARQQGQGSDEKNEKAQTDQPMEVEGNEPKSEVRYDDDDLKEYNLEHYDDDDEDEAAAGGQGIGMGMFGNLKALAYYESNKDDPYVTLKDDDDDDDEKEDLQILATDNLILSAKVEDELAHLEVYVFEDEGDNLYVHHDIMLPAIPLALEWIDIPVNSSGGGKDARGNFVAVGTMDPDIEIWDLDTIDCMYPNAILGQGAAGAESGEKEKKTKTKKTKSKKGKKAKANDAHHVDAVLSLAANRQHRNLLASASADRTIKLWDLNTAKCAKSYSHHTDKVCSVAWHKTEATILLSGSYDRTVVAADMRAPDARAPRWGVESDVENVRWDPHDANYFLVSTEKGCVHYHDVRNAPSNPSATKSVWTLQAHDESVSSFDVNPIIPGFMATGSTDKTVKLWNIQPTGPSMVVSRNLDVGKVFATTFAPDAEVGFRLAVAGSNGNMQVWDTSTNAAVRQVFAQRLPAQKGDVVEDRLIGVDDDESSSSEEEIEGGEGQDQDGESMDED</sequence>
<dbReference type="GO" id="GO:0006364">
    <property type="term" value="P:rRNA processing"/>
    <property type="evidence" value="ECO:0007669"/>
    <property type="project" value="InterPro"/>
</dbReference>
<dbReference type="PRINTS" id="PR00320">
    <property type="entry name" value="GPROTEINBRPT"/>
</dbReference>
<dbReference type="InterPro" id="IPR015943">
    <property type="entry name" value="WD40/YVTN_repeat-like_dom_sf"/>
</dbReference>
<dbReference type="KEGG" id="uvi:66063736"/>
<feature type="compositionally biased region" description="Basic residues" evidence="5">
    <location>
        <begin position="259"/>
        <end position="273"/>
    </location>
</feature>
<dbReference type="PROSITE" id="PS50082">
    <property type="entry name" value="WD_REPEATS_2"/>
    <property type="match status" value="2"/>
</dbReference>
<feature type="region of interest" description="Disordered" evidence="5">
    <location>
        <begin position="43"/>
        <end position="86"/>
    </location>
</feature>
<keyword evidence="1" id="KW-0597">Phosphoprotein</keyword>
<evidence type="ECO:0000256" key="2">
    <source>
        <dbReference type="ARBA" id="ARBA00022574"/>
    </source>
</evidence>
<dbReference type="PROSITE" id="PS00678">
    <property type="entry name" value="WD_REPEATS_1"/>
    <property type="match status" value="2"/>
</dbReference>
<evidence type="ECO:0000256" key="1">
    <source>
        <dbReference type="ARBA" id="ARBA00022553"/>
    </source>
</evidence>
<feature type="region of interest" description="Disordered" evidence="5">
    <location>
        <begin position="515"/>
        <end position="551"/>
    </location>
</feature>
<dbReference type="GO" id="GO:0005634">
    <property type="term" value="C:nucleus"/>
    <property type="evidence" value="ECO:0007669"/>
    <property type="project" value="TreeGrafter"/>
</dbReference>
<dbReference type="Gene3D" id="2.130.10.10">
    <property type="entry name" value="YVTN repeat-like/Quinoprotein amine dehydrogenase"/>
    <property type="match status" value="2"/>
</dbReference>
<feature type="repeat" description="WD" evidence="4">
    <location>
        <begin position="277"/>
        <end position="319"/>
    </location>
</feature>
<proteinExistence type="predicted"/>
<dbReference type="EMBL" id="BBTG02000008">
    <property type="protein sequence ID" value="GAO15553.1"/>
    <property type="molecule type" value="Genomic_DNA"/>
</dbReference>
<dbReference type="InterPro" id="IPR044285">
    <property type="entry name" value="PWP1"/>
</dbReference>
<dbReference type="InterPro" id="IPR036322">
    <property type="entry name" value="WD40_repeat_dom_sf"/>
</dbReference>
<dbReference type="SUPFAM" id="SSF50978">
    <property type="entry name" value="WD40 repeat-like"/>
    <property type="match status" value="1"/>
</dbReference>
<dbReference type="RefSeq" id="XP_042996390.1">
    <property type="nucleotide sequence ID" value="XM_043140456.1"/>
</dbReference>
<dbReference type="Proteomes" id="UP000054053">
    <property type="component" value="Unassembled WGS sequence"/>
</dbReference>
<dbReference type="HOGENOM" id="CLU_023867_0_1_1"/>
<keyword evidence="3" id="KW-0677">Repeat</keyword>
<evidence type="ECO:0000313" key="6">
    <source>
        <dbReference type="EMBL" id="GAO15553.1"/>
    </source>
</evidence>
<dbReference type="Pfam" id="PF00400">
    <property type="entry name" value="WD40"/>
    <property type="match status" value="3"/>
</dbReference>
<dbReference type="FunFam" id="2.130.10.10:FF:000457">
    <property type="entry name" value="rRNA processing protein Pwp1"/>
    <property type="match status" value="1"/>
</dbReference>
<dbReference type="SMART" id="SM00320">
    <property type="entry name" value="WD40"/>
    <property type="match status" value="5"/>
</dbReference>
<dbReference type="AlphaFoldDB" id="A0A063BWM1"/>
<feature type="region of interest" description="Disordered" evidence="5">
    <location>
        <begin position="248"/>
        <end position="275"/>
    </location>
</feature>
<reference evidence="7" key="3">
    <citation type="submission" date="2020-03" db="EMBL/GenBank/DDBJ databases">
        <title>A mixture of massive structural variations and highly conserved coding sequences in Ustilaginoidea virens genome.</title>
        <authorList>
            <person name="Zhang K."/>
            <person name="Zhao Z."/>
            <person name="Zhang Z."/>
            <person name="Li Y."/>
            <person name="Hsiang T."/>
            <person name="Sun W."/>
        </authorList>
    </citation>
    <scope>NUCLEOTIDE SEQUENCE</scope>
    <source>
        <strain evidence="7">UV-8b</strain>
    </source>
</reference>
<gene>
    <name evidence="7" type="ORF">UV8b_02958</name>
    <name evidence="6" type="ORF">UVI_02020370</name>
</gene>
<evidence type="ECO:0000256" key="3">
    <source>
        <dbReference type="ARBA" id="ARBA00022737"/>
    </source>
</evidence>